<accession>A0A2P2GQ75</accession>
<evidence type="ECO:0000313" key="2">
    <source>
        <dbReference type="Proteomes" id="UP000265325"/>
    </source>
</evidence>
<dbReference type="AlphaFoldDB" id="A0A2P2GQ75"/>
<gene>
    <name evidence="1" type="ORF">VO63_12230</name>
</gene>
<name>A0A2P2GQ75_STREW</name>
<proteinExistence type="predicted"/>
<dbReference type="OrthoDB" id="3478947at2"/>
<evidence type="ECO:0000313" key="1">
    <source>
        <dbReference type="EMBL" id="KKZ73643.1"/>
    </source>
</evidence>
<comment type="caution">
    <text evidence="1">The sequence shown here is derived from an EMBL/GenBank/DDBJ whole genome shotgun (WGS) entry which is preliminary data.</text>
</comment>
<dbReference type="EMBL" id="LAQS01000015">
    <property type="protein sequence ID" value="KKZ73643.1"/>
    <property type="molecule type" value="Genomic_DNA"/>
</dbReference>
<reference evidence="1 2" key="1">
    <citation type="submission" date="2015-05" db="EMBL/GenBank/DDBJ databases">
        <title>Draft Genome assembly of Streptomyces showdoensis.</title>
        <authorList>
            <person name="Thapa K.K."/>
            <person name="Metsa-Ketela M."/>
        </authorList>
    </citation>
    <scope>NUCLEOTIDE SEQUENCE [LARGE SCALE GENOMIC DNA]</scope>
    <source>
        <strain evidence="1 2">ATCC 15227</strain>
    </source>
</reference>
<protein>
    <submittedName>
        <fullName evidence="1">Uncharacterized protein</fullName>
    </submittedName>
</protein>
<keyword evidence="2" id="KW-1185">Reference proteome</keyword>
<dbReference type="Proteomes" id="UP000265325">
    <property type="component" value="Unassembled WGS sequence"/>
</dbReference>
<dbReference type="RefSeq" id="WP_046907725.1">
    <property type="nucleotide sequence ID" value="NZ_BAAAXG010000027.1"/>
</dbReference>
<organism evidence="1 2">
    <name type="scientific">Streptomyces showdoensis</name>
    <dbReference type="NCBI Taxonomy" id="68268"/>
    <lineage>
        <taxon>Bacteria</taxon>
        <taxon>Bacillati</taxon>
        <taxon>Actinomycetota</taxon>
        <taxon>Actinomycetes</taxon>
        <taxon>Kitasatosporales</taxon>
        <taxon>Streptomycetaceae</taxon>
        <taxon>Streptomyces</taxon>
    </lineage>
</organism>
<sequence length="127" mass="13611">MTLDRHLAALDLLRDRPFGDRAHHLAELAIGDTPGGAVDAEGADAERTALAGLLAARWGPPDRLGLGSLLLRAERGERMAEPWGLLSTSVPDVELWRAEGRWIALGLVGAAEDAYRLLVCVTEVDPP</sequence>